<dbReference type="SUPFAM" id="SSF54001">
    <property type="entry name" value="Cysteine proteinases"/>
    <property type="match status" value="1"/>
</dbReference>
<organism evidence="7 8">
    <name type="scientific">Symbiodinium natans</name>
    <dbReference type="NCBI Taxonomy" id="878477"/>
    <lineage>
        <taxon>Eukaryota</taxon>
        <taxon>Sar</taxon>
        <taxon>Alveolata</taxon>
        <taxon>Dinophyceae</taxon>
        <taxon>Suessiales</taxon>
        <taxon>Symbiodiniaceae</taxon>
        <taxon>Symbiodinium</taxon>
    </lineage>
</organism>
<feature type="domain" description="Ubiquitin-like protease family profile" evidence="6">
    <location>
        <begin position="528"/>
        <end position="725"/>
    </location>
</feature>
<dbReference type="GO" id="GO:0008234">
    <property type="term" value="F:cysteine-type peptidase activity"/>
    <property type="evidence" value="ECO:0007669"/>
    <property type="project" value="UniProtKB-KW"/>
</dbReference>
<feature type="compositionally biased region" description="Basic and acidic residues" evidence="5">
    <location>
        <begin position="152"/>
        <end position="163"/>
    </location>
</feature>
<dbReference type="EMBL" id="CAJNDS010000159">
    <property type="protein sequence ID" value="CAE6972285.1"/>
    <property type="molecule type" value="Genomic_DNA"/>
</dbReference>
<proteinExistence type="inferred from homology"/>
<evidence type="ECO:0000256" key="4">
    <source>
        <dbReference type="ARBA" id="ARBA00022807"/>
    </source>
</evidence>
<comment type="caution">
    <text evidence="7">The sequence shown here is derived from an EMBL/GenBank/DDBJ whole genome shotgun (WGS) entry which is preliminary data.</text>
</comment>
<keyword evidence="2" id="KW-0645">Protease</keyword>
<name>A0A812I6J8_9DINO</name>
<evidence type="ECO:0000313" key="8">
    <source>
        <dbReference type="Proteomes" id="UP000604046"/>
    </source>
</evidence>
<evidence type="ECO:0000259" key="6">
    <source>
        <dbReference type="PROSITE" id="PS50600"/>
    </source>
</evidence>
<evidence type="ECO:0000313" key="7">
    <source>
        <dbReference type="EMBL" id="CAE6972285.1"/>
    </source>
</evidence>
<keyword evidence="3" id="KW-0378">Hydrolase</keyword>
<keyword evidence="8" id="KW-1185">Reference proteome</keyword>
<evidence type="ECO:0000256" key="2">
    <source>
        <dbReference type="ARBA" id="ARBA00022670"/>
    </source>
</evidence>
<protein>
    <submittedName>
        <fullName evidence="7">SENP7 protein</fullName>
    </submittedName>
</protein>
<feature type="compositionally biased region" description="Basic and acidic residues" evidence="5">
    <location>
        <begin position="119"/>
        <end position="137"/>
    </location>
</feature>
<comment type="similarity">
    <text evidence="1">Belongs to the peptidase C48 family.</text>
</comment>
<gene>
    <name evidence="7" type="primary">SENP7</name>
    <name evidence="7" type="ORF">SNAT2548_LOCUS2695</name>
</gene>
<feature type="compositionally biased region" description="Basic and acidic residues" evidence="5">
    <location>
        <begin position="196"/>
        <end position="212"/>
    </location>
</feature>
<evidence type="ECO:0000256" key="3">
    <source>
        <dbReference type="ARBA" id="ARBA00022801"/>
    </source>
</evidence>
<feature type="compositionally biased region" description="Polar residues" evidence="5">
    <location>
        <begin position="84"/>
        <end position="93"/>
    </location>
</feature>
<dbReference type="PROSITE" id="PS50600">
    <property type="entry name" value="ULP_PROTEASE"/>
    <property type="match status" value="1"/>
</dbReference>
<reference evidence="7" key="1">
    <citation type="submission" date="2021-02" db="EMBL/GenBank/DDBJ databases">
        <authorList>
            <person name="Dougan E. K."/>
            <person name="Rhodes N."/>
            <person name="Thang M."/>
            <person name="Chan C."/>
        </authorList>
    </citation>
    <scope>NUCLEOTIDE SEQUENCE</scope>
</reference>
<dbReference type="AlphaFoldDB" id="A0A812I6J8"/>
<evidence type="ECO:0000256" key="1">
    <source>
        <dbReference type="ARBA" id="ARBA00005234"/>
    </source>
</evidence>
<feature type="compositionally biased region" description="Basic and acidic residues" evidence="5">
    <location>
        <begin position="40"/>
        <end position="53"/>
    </location>
</feature>
<dbReference type="Proteomes" id="UP000604046">
    <property type="component" value="Unassembled WGS sequence"/>
</dbReference>
<dbReference type="Gene3D" id="3.40.395.10">
    <property type="entry name" value="Adenoviral Proteinase, Chain A"/>
    <property type="match status" value="1"/>
</dbReference>
<dbReference type="InterPro" id="IPR038765">
    <property type="entry name" value="Papain-like_cys_pep_sf"/>
</dbReference>
<dbReference type="GO" id="GO:0006508">
    <property type="term" value="P:proteolysis"/>
    <property type="evidence" value="ECO:0007669"/>
    <property type="project" value="UniProtKB-KW"/>
</dbReference>
<dbReference type="InterPro" id="IPR003653">
    <property type="entry name" value="Peptidase_C48_C"/>
</dbReference>
<dbReference type="Pfam" id="PF02902">
    <property type="entry name" value="Peptidase_C48"/>
    <property type="match status" value="1"/>
</dbReference>
<dbReference type="OrthoDB" id="442460at2759"/>
<keyword evidence="4" id="KW-0788">Thiol protease</keyword>
<feature type="region of interest" description="Disordered" evidence="5">
    <location>
        <begin position="1"/>
        <end position="218"/>
    </location>
</feature>
<sequence>MELQDMMQAFTESMQAAKTDSEARKARRRGQLKPPAADRVAQRSTREDAAKEGRKPRKRRLRLVASPDSRGDVALEEKSGLGSMGSSCASPSVSKCRAKPRASFDTVPVLAEKITSKKPKSESADRAASEESADHAASEASGGQSRRSLGSAERDVDIQKEEPTADDPDCPSRGRMGSSMPDEADQVHRPCAGNELQRHPEHPKSRQDESEKYAGQSLQDVCQVTDRREFSTAQSMLAGRMWQTFAQQLHYLSTLSVSVSSSLAHPLAWLAESLSSGGGDHSKPIASKLMAAAAFLELGVAIQLEGQRSVGDSASDFVKVSLLVRAMLDQVKQLDVSHGQDTVAQLEHVPSKQLLITISHLLDYARASGSTAIGTLLVDGVQRCCSLALPEEAVNRPDTPEQLSVASPVTCAAAVAAAAACRVCAEEALVEQANRLALMEARCRVRTACSQAACAAVASLRREIGQDTSGPRPASITEIFQAAEFEAEQQTKELQVLWEELEKGRGILASWSTVAGPVRRSECDGHAAMLSTSDWVRLEDGQHINDSLLDFFMNRLVQVLGGWRVHTFSSHFFAMLAGPHLEMEPGESDHGWTRVRTWTRGVRRRHPTGIFACDYLLLPLHHEAERHWSLAVVCRPWAAVDIYEDLQLMTTVAFLDSLRSPANEKHEVVALQKLKQYLRSEWMDCAGPLGSCFDEQRVQAVTINVPQQSNFSDCGIYVLCSGHVGGCVSF</sequence>
<dbReference type="PANTHER" id="PTHR46915:SF2">
    <property type="entry name" value="UBIQUITIN-LIKE PROTEASE 4"/>
    <property type="match status" value="1"/>
</dbReference>
<evidence type="ECO:0000256" key="5">
    <source>
        <dbReference type="SAM" id="MobiDB-lite"/>
    </source>
</evidence>
<dbReference type="PANTHER" id="PTHR46915">
    <property type="entry name" value="UBIQUITIN-LIKE PROTEASE 4-RELATED"/>
    <property type="match status" value="1"/>
</dbReference>
<accession>A0A812I6J8</accession>
<feature type="compositionally biased region" description="Basic and acidic residues" evidence="5">
    <location>
        <begin position="69"/>
        <end position="79"/>
    </location>
</feature>
<dbReference type="GO" id="GO:0016926">
    <property type="term" value="P:protein desumoylation"/>
    <property type="evidence" value="ECO:0007669"/>
    <property type="project" value="UniProtKB-ARBA"/>
</dbReference>